<evidence type="ECO:0000256" key="3">
    <source>
        <dbReference type="ARBA" id="ARBA00022676"/>
    </source>
</evidence>
<feature type="transmembrane region" description="Helical" evidence="8">
    <location>
        <begin position="216"/>
        <end position="235"/>
    </location>
</feature>
<feature type="transmembrane region" description="Helical" evidence="8">
    <location>
        <begin position="125"/>
        <end position="143"/>
    </location>
</feature>
<proteinExistence type="predicted"/>
<evidence type="ECO:0000313" key="11">
    <source>
        <dbReference type="Proteomes" id="UP000178599"/>
    </source>
</evidence>
<dbReference type="PANTHER" id="PTHR33908:SF11">
    <property type="entry name" value="MEMBRANE PROTEIN"/>
    <property type="match status" value="1"/>
</dbReference>
<keyword evidence="4" id="KW-0808">Transferase</keyword>
<comment type="subcellular location">
    <subcellularLocation>
        <location evidence="1">Cell membrane</location>
        <topology evidence="1">Multi-pass membrane protein</topology>
    </subcellularLocation>
</comment>
<evidence type="ECO:0000256" key="4">
    <source>
        <dbReference type="ARBA" id="ARBA00022679"/>
    </source>
</evidence>
<organism evidence="10 11">
    <name type="scientific">Candidatus Liptonbacteria bacterium RIFOXYB1_FULL_36_10</name>
    <dbReference type="NCBI Taxonomy" id="1798654"/>
    <lineage>
        <taxon>Bacteria</taxon>
        <taxon>Candidatus Liptoniibacteriota</taxon>
    </lineage>
</organism>
<feature type="transmembrane region" description="Helical" evidence="8">
    <location>
        <begin position="102"/>
        <end position="119"/>
    </location>
</feature>
<dbReference type="Pfam" id="PF13231">
    <property type="entry name" value="PMT_2"/>
    <property type="match status" value="1"/>
</dbReference>
<comment type="caution">
    <text evidence="10">The sequence shown here is derived from an EMBL/GenBank/DDBJ whole genome shotgun (WGS) entry which is preliminary data.</text>
</comment>
<dbReference type="InterPro" id="IPR038731">
    <property type="entry name" value="RgtA/B/C-like"/>
</dbReference>
<protein>
    <recommendedName>
        <fullName evidence="9">Glycosyltransferase RgtA/B/C/D-like domain-containing protein</fullName>
    </recommendedName>
</protein>
<name>A0A1G2CM15_9BACT</name>
<gene>
    <name evidence="10" type="ORF">A2390_02840</name>
</gene>
<dbReference type="InterPro" id="IPR050297">
    <property type="entry name" value="LipidA_mod_glycosyltrf_83"/>
</dbReference>
<feature type="domain" description="Glycosyltransferase RgtA/B/C/D-like" evidence="9">
    <location>
        <begin position="77"/>
        <end position="233"/>
    </location>
</feature>
<dbReference type="GO" id="GO:0005886">
    <property type="term" value="C:plasma membrane"/>
    <property type="evidence" value="ECO:0007669"/>
    <property type="project" value="UniProtKB-SubCell"/>
</dbReference>
<sequence>MTYFFASKKHLFILASLIVLASFLIFFRLDRHDMLSDDAHYAFRSIGYFDFMTSNNQTTPVQWFGFRPWWSYLSFHDHPPLFFFLQNLLFKIFGVSVFVSRLLSALAALGSVFLIFFITKLISNYYSALIATAALSVNCYFLWTSRIGLLESCFTFFLLLGLLFFIKSILNKKFFPLAGLFFGLSLLVKYTFFPVAFSLLLFLLIKKREVFFQKEFWIGLLIFFLISSPILIYNLKMYQERGHFDVQLTALFHQSKTDWPILSGNTSFNFSPSSLFHTLGLGLSWPYLFFSLLSFFTILIFSLREKLNLIWPPIFIFLSFILFFSFIGSAERWLGVISPFFALIIGFSFHLLHRWSKNTSFIFLSLFIPISVYSLLYSFNTNHAIAAPKNNWLYSTNLRLENYGYNELDKEITKLLYEKKPNKKTTEVVNMLWYKNINPLSINFPSLSNKNFEEFSPLIIFDSNTKWFPAMWVFEKWKFYHRFPISFSNEFLAIMNSPIGTELINSTSFTDLYFIESTVTSENNPNKTYAGTKLILENLNNNNIQPEIIYNNQKKPAFYIYHAKNPSFN</sequence>
<dbReference type="PANTHER" id="PTHR33908">
    <property type="entry name" value="MANNOSYLTRANSFERASE YKCB-RELATED"/>
    <property type="match status" value="1"/>
</dbReference>
<dbReference type="EMBL" id="MHLE01000031">
    <property type="protein sequence ID" value="OGZ02444.1"/>
    <property type="molecule type" value="Genomic_DNA"/>
</dbReference>
<keyword evidence="3" id="KW-0328">Glycosyltransferase</keyword>
<evidence type="ECO:0000256" key="1">
    <source>
        <dbReference type="ARBA" id="ARBA00004651"/>
    </source>
</evidence>
<accession>A0A1G2CM15</accession>
<feature type="transmembrane region" description="Helical" evidence="8">
    <location>
        <begin position="359"/>
        <end position="379"/>
    </location>
</feature>
<dbReference type="Proteomes" id="UP000178599">
    <property type="component" value="Unassembled WGS sequence"/>
</dbReference>
<evidence type="ECO:0000256" key="7">
    <source>
        <dbReference type="ARBA" id="ARBA00023136"/>
    </source>
</evidence>
<dbReference type="GO" id="GO:0016763">
    <property type="term" value="F:pentosyltransferase activity"/>
    <property type="evidence" value="ECO:0007669"/>
    <property type="project" value="TreeGrafter"/>
</dbReference>
<dbReference type="GO" id="GO:0009103">
    <property type="term" value="P:lipopolysaccharide biosynthetic process"/>
    <property type="evidence" value="ECO:0007669"/>
    <property type="project" value="UniProtKB-ARBA"/>
</dbReference>
<feature type="transmembrane region" description="Helical" evidence="8">
    <location>
        <begin position="12"/>
        <end position="29"/>
    </location>
</feature>
<evidence type="ECO:0000313" key="10">
    <source>
        <dbReference type="EMBL" id="OGZ02444.1"/>
    </source>
</evidence>
<keyword evidence="6 8" id="KW-1133">Transmembrane helix</keyword>
<feature type="transmembrane region" description="Helical" evidence="8">
    <location>
        <begin position="178"/>
        <end position="204"/>
    </location>
</feature>
<evidence type="ECO:0000256" key="5">
    <source>
        <dbReference type="ARBA" id="ARBA00022692"/>
    </source>
</evidence>
<keyword evidence="7 8" id="KW-0472">Membrane</keyword>
<feature type="transmembrane region" description="Helical" evidence="8">
    <location>
        <begin position="148"/>
        <end position="166"/>
    </location>
</feature>
<feature type="transmembrane region" description="Helical" evidence="8">
    <location>
        <begin position="333"/>
        <end position="352"/>
    </location>
</feature>
<reference evidence="10 11" key="1">
    <citation type="journal article" date="2016" name="Nat. Commun.">
        <title>Thousands of microbial genomes shed light on interconnected biogeochemical processes in an aquifer system.</title>
        <authorList>
            <person name="Anantharaman K."/>
            <person name="Brown C.T."/>
            <person name="Hug L.A."/>
            <person name="Sharon I."/>
            <person name="Castelle C.J."/>
            <person name="Probst A.J."/>
            <person name="Thomas B.C."/>
            <person name="Singh A."/>
            <person name="Wilkins M.J."/>
            <person name="Karaoz U."/>
            <person name="Brodie E.L."/>
            <person name="Williams K.H."/>
            <person name="Hubbard S.S."/>
            <person name="Banfield J.F."/>
        </authorList>
    </citation>
    <scope>NUCLEOTIDE SEQUENCE [LARGE SCALE GENOMIC DNA]</scope>
</reference>
<evidence type="ECO:0000256" key="2">
    <source>
        <dbReference type="ARBA" id="ARBA00022475"/>
    </source>
</evidence>
<evidence type="ECO:0000256" key="6">
    <source>
        <dbReference type="ARBA" id="ARBA00022989"/>
    </source>
</evidence>
<evidence type="ECO:0000259" key="9">
    <source>
        <dbReference type="Pfam" id="PF13231"/>
    </source>
</evidence>
<keyword evidence="5 8" id="KW-0812">Transmembrane</keyword>
<feature type="transmembrane region" description="Helical" evidence="8">
    <location>
        <begin position="284"/>
        <end position="302"/>
    </location>
</feature>
<dbReference type="AlphaFoldDB" id="A0A1G2CM15"/>
<evidence type="ECO:0000256" key="8">
    <source>
        <dbReference type="SAM" id="Phobius"/>
    </source>
</evidence>
<feature type="transmembrane region" description="Helical" evidence="8">
    <location>
        <begin position="309"/>
        <end position="327"/>
    </location>
</feature>
<keyword evidence="2" id="KW-1003">Cell membrane</keyword>